<dbReference type="OrthoDB" id="5756833at2"/>
<reference evidence="4 5" key="1">
    <citation type="submission" date="2010-11" db="EMBL/GenBank/DDBJ databases">
        <title>Complete sequence of Halanaerobium sp. sapolanicus.</title>
        <authorList>
            <consortium name="US DOE Joint Genome Institute"/>
            <person name="Lucas S."/>
            <person name="Copeland A."/>
            <person name="Lapidus A."/>
            <person name="Cheng J.-F."/>
            <person name="Bruce D."/>
            <person name="Goodwin L."/>
            <person name="Pitluck S."/>
            <person name="Davenport K."/>
            <person name="Detter J.C."/>
            <person name="Han C."/>
            <person name="Tapia R."/>
            <person name="Land M."/>
            <person name="Hauser L."/>
            <person name="Jeffries C."/>
            <person name="Kyrpides N."/>
            <person name="Ivanova N."/>
            <person name="Mikhailova N."/>
            <person name="Begemann M.B."/>
            <person name="Mormile M.R."/>
            <person name="Wall J.D."/>
            <person name="Elias D.A."/>
            <person name="Woyke T."/>
        </authorList>
    </citation>
    <scope>NUCLEOTIDE SEQUENCE [LARGE SCALE GENOMIC DNA]</scope>
    <source>
        <strain evidence="5">sapolanicus</strain>
    </source>
</reference>
<dbReference type="Pfam" id="PF02607">
    <property type="entry name" value="B12-binding_2"/>
    <property type="match status" value="1"/>
</dbReference>
<dbReference type="RefSeq" id="WP_013404791.1">
    <property type="nucleotide sequence ID" value="NC_014654.1"/>
</dbReference>
<dbReference type="Gene3D" id="3.40.50.280">
    <property type="entry name" value="Cobalamin-binding domain"/>
    <property type="match status" value="1"/>
</dbReference>
<reference evidence="4 5" key="2">
    <citation type="journal article" date="2011" name="J. Bacteriol.">
        <title>Complete Genome Sequence of the Haloalkaliphilic, Hydrogen Producing Halanaerobium hydrogenoformans.</title>
        <authorList>
            <person name="Brown S.D."/>
            <person name="Begemann M.B."/>
            <person name="Mormile M.R."/>
            <person name="Wall J.D."/>
            <person name="Han C.S."/>
            <person name="Goodwin L.A."/>
            <person name="Pitluck S."/>
            <person name="Land M.L."/>
            <person name="Hauser L.J."/>
            <person name="Elias D.A."/>
        </authorList>
    </citation>
    <scope>NUCLEOTIDE SEQUENCE [LARGE SCALE GENOMIC DNA]</scope>
    <source>
        <strain evidence="5">sapolanicus</strain>
    </source>
</reference>
<dbReference type="eggNOG" id="COG5012">
    <property type="taxonomic scope" value="Bacteria"/>
</dbReference>
<dbReference type="SUPFAM" id="SSF52242">
    <property type="entry name" value="Cobalamin (vitamin B12)-binding domain"/>
    <property type="match status" value="1"/>
</dbReference>
<dbReference type="Pfam" id="PF02310">
    <property type="entry name" value="B12-binding"/>
    <property type="match status" value="1"/>
</dbReference>
<dbReference type="GO" id="GO:0005829">
    <property type="term" value="C:cytosol"/>
    <property type="evidence" value="ECO:0007669"/>
    <property type="project" value="TreeGrafter"/>
</dbReference>
<dbReference type="InterPro" id="IPR003759">
    <property type="entry name" value="Cbl-bd_cap"/>
</dbReference>
<dbReference type="GO" id="GO:0050667">
    <property type="term" value="P:homocysteine metabolic process"/>
    <property type="evidence" value="ECO:0007669"/>
    <property type="project" value="TreeGrafter"/>
</dbReference>
<keyword evidence="2" id="KW-0170">Cobalt</keyword>
<feature type="domain" description="B12-binding" evidence="3">
    <location>
        <begin position="243"/>
        <end position="371"/>
    </location>
</feature>
<dbReference type="InterPro" id="IPR036724">
    <property type="entry name" value="Cobalamin-bd_sf"/>
</dbReference>
<name>E4RNZ5_HALHG</name>
<evidence type="ECO:0000259" key="3">
    <source>
        <dbReference type="PROSITE" id="PS51332"/>
    </source>
</evidence>
<dbReference type="STRING" id="656519.Halsa_0197"/>
<evidence type="ECO:0000256" key="1">
    <source>
        <dbReference type="ARBA" id="ARBA00022723"/>
    </source>
</evidence>
<proteinExistence type="predicted"/>
<sequence>MSGNIYNELVNLAEITAAAAAEYREKKEILRDAVNKQLSNRDDIYELIGHNPISKMHNNHDNHARFMANVFKLNSYKLLVRTVIWVYMTYYSHGFSFDYFPAELKAWIKAIEEKLSSENAEEIIEIYNFMLNNHQRFIELSREIDNDQIDIPEDMKTVYNLFFKYLLNGNHQSALKLAKEEIEQKEDLQRFFNHIIKPAMYEVGFLWQKGAISEAEEHLATSIVARVISGLYIYVIDLEEALKGKAVISAAANEYHEIGSRIIADSLEMDGWDVDHLGADTPIEALIDFLKMQQPFLLGLSASMAFNIDNLNDTIKKIKENEKLADLKIMVGGKVFNENPELWKKTDADACAQNGEEAVEIAKKWWENWEG</sequence>
<dbReference type="GO" id="GO:0046872">
    <property type="term" value="F:metal ion binding"/>
    <property type="evidence" value="ECO:0007669"/>
    <property type="project" value="UniProtKB-KW"/>
</dbReference>
<dbReference type="Gene3D" id="1.10.1240.10">
    <property type="entry name" value="Methionine synthase domain"/>
    <property type="match status" value="1"/>
</dbReference>
<protein>
    <submittedName>
        <fullName evidence="4">Cobalamin B12-binding domain protein</fullName>
    </submittedName>
</protein>
<accession>E4RNZ5</accession>
<dbReference type="EMBL" id="CP002304">
    <property type="protein sequence ID" value="ADQ13685.1"/>
    <property type="molecule type" value="Genomic_DNA"/>
</dbReference>
<dbReference type="InterPro" id="IPR050554">
    <property type="entry name" value="Met_Synthase/Corrinoid"/>
</dbReference>
<dbReference type="KEGG" id="has:Halsa_0197"/>
<dbReference type="PANTHER" id="PTHR45833:SF1">
    <property type="entry name" value="METHIONINE SYNTHASE"/>
    <property type="match status" value="1"/>
</dbReference>
<keyword evidence="1" id="KW-0479">Metal-binding</keyword>
<dbReference type="PANTHER" id="PTHR45833">
    <property type="entry name" value="METHIONINE SYNTHASE"/>
    <property type="match status" value="1"/>
</dbReference>
<organism evidence="4 5">
    <name type="scientific">Halanaerobium hydrogeniformans</name>
    <name type="common">Halanaerobium sp. (strain sapolanicus)</name>
    <dbReference type="NCBI Taxonomy" id="656519"/>
    <lineage>
        <taxon>Bacteria</taxon>
        <taxon>Bacillati</taxon>
        <taxon>Bacillota</taxon>
        <taxon>Clostridia</taxon>
        <taxon>Halanaerobiales</taxon>
        <taxon>Halanaerobiaceae</taxon>
        <taxon>Halanaerobium</taxon>
    </lineage>
</organism>
<dbReference type="HOGENOM" id="CLU_064060_0_0_9"/>
<evidence type="ECO:0000313" key="4">
    <source>
        <dbReference type="EMBL" id="ADQ13685.1"/>
    </source>
</evidence>
<gene>
    <name evidence="4" type="ordered locus">Halsa_0197</name>
</gene>
<dbReference type="Proteomes" id="UP000007434">
    <property type="component" value="Chromosome"/>
</dbReference>
<dbReference type="InterPro" id="IPR036594">
    <property type="entry name" value="Meth_synthase_dom"/>
</dbReference>
<evidence type="ECO:0000313" key="5">
    <source>
        <dbReference type="Proteomes" id="UP000007434"/>
    </source>
</evidence>
<dbReference type="GO" id="GO:0008705">
    <property type="term" value="F:methionine synthase activity"/>
    <property type="evidence" value="ECO:0007669"/>
    <property type="project" value="TreeGrafter"/>
</dbReference>
<dbReference type="InterPro" id="IPR006158">
    <property type="entry name" value="Cobalamin-bd"/>
</dbReference>
<dbReference type="GO" id="GO:0046653">
    <property type="term" value="P:tetrahydrofolate metabolic process"/>
    <property type="evidence" value="ECO:0007669"/>
    <property type="project" value="TreeGrafter"/>
</dbReference>
<keyword evidence="5" id="KW-1185">Reference proteome</keyword>
<dbReference type="AlphaFoldDB" id="E4RNZ5"/>
<dbReference type="PROSITE" id="PS51332">
    <property type="entry name" value="B12_BINDING"/>
    <property type="match status" value="1"/>
</dbReference>
<evidence type="ECO:0000256" key="2">
    <source>
        <dbReference type="ARBA" id="ARBA00023285"/>
    </source>
</evidence>
<dbReference type="GO" id="GO:0031419">
    <property type="term" value="F:cobalamin binding"/>
    <property type="evidence" value="ECO:0007669"/>
    <property type="project" value="InterPro"/>
</dbReference>